<keyword evidence="1" id="KW-0732">Signal</keyword>
<organism evidence="2 3">
    <name type="scientific">Orchesella cincta</name>
    <name type="common">Springtail</name>
    <name type="synonym">Podura cincta</name>
    <dbReference type="NCBI Taxonomy" id="48709"/>
    <lineage>
        <taxon>Eukaryota</taxon>
        <taxon>Metazoa</taxon>
        <taxon>Ecdysozoa</taxon>
        <taxon>Arthropoda</taxon>
        <taxon>Hexapoda</taxon>
        <taxon>Collembola</taxon>
        <taxon>Entomobryomorpha</taxon>
        <taxon>Entomobryoidea</taxon>
        <taxon>Orchesellidae</taxon>
        <taxon>Orchesellinae</taxon>
        <taxon>Orchesella</taxon>
    </lineage>
</organism>
<dbReference type="OrthoDB" id="10468909at2759"/>
<feature type="signal peptide" evidence="1">
    <location>
        <begin position="1"/>
        <end position="22"/>
    </location>
</feature>
<evidence type="ECO:0008006" key="4">
    <source>
        <dbReference type="Google" id="ProtNLM"/>
    </source>
</evidence>
<name>A0A1D2MCM7_ORCCI</name>
<protein>
    <recommendedName>
        <fullName evidence="4">EGF-like domain-containing protein</fullName>
    </recommendedName>
</protein>
<evidence type="ECO:0000313" key="3">
    <source>
        <dbReference type="Proteomes" id="UP000094527"/>
    </source>
</evidence>
<proteinExistence type="predicted"/>
<comment type="caution">
    <text evidence="2">The sequence shown here is derived from an EMBL/GenBank/DDBJ whole genome shotgun (WGS) entry which is preliminary data.</text>
</comment>
<dbReference type="OMA" id="DYNDECE"/>
<evidence type="ECO:0000256" key="1">
    <source>
        <dbReference type="SAM" id="SignalP"/>
    </source>
</evidence>
<keyword evidence="3" id="KW-1185">Reference proteome</keyword>
<sequence>MFRPSSFIITVLILDVGNLVSPFGVVDYYDDCEFETLDYSTYNSRFDESKFCDTARGLYCVPGLGKCGCIVPHTIYRTGKCRSKVGNSCLAPGNVRLDCVEHARCTTNNTSSSTFKCQCIRGYLSNAMKTACFPTDYYSDRRRNRDRYGNPYWNVATGLPSQRLSIIITFGIVSVNVIRFS</sequence>
<dbReference type="AlphaFoldDB" id="A0A1D2MCM7"/>
<dbReference type="Proteomes" id="UP000094527">
    <property type="component" value="Unassembled WGS sequence"/>
</dbReference>
<reference evidence="2 3" key="1">
    <citation type="journal article" date="2016" name="Genome Biol. Evol.">
        <title>Gene Family Evolution Reflects Adaptation to Soil Environmental Stressors in the Genome of the Collembolan Orchesella cincta.</title>
        <authorList>
            <person name="Faddeeva-Vakhrusheva A."/>
            <person name="Derks M.F."/>
            <person name="Anvar S.Y."/>
            <person name="Agamennone V."/>
            <person name="Suring W."/>
            <person name="Smit S."/>
            <person name="van Straalen N.M."/>
            <person name="Roelofs D."/>
        </authorList>
    </citation>
    <scope>NUCLEOTIDE SEQUENCE [LARGE SCALE GENOMIC DNA]</scope>
    <source>
        <tissue evidence="2">Mixed pool</tissue>
    </source>
</reference>
<feature type="chain" id="PRO_5008903797" description="EGF-like domain-containing protein" evidence="1">
    <location>
        <begin position="23"/>
        <end position="181"/>
    </location>
</feature>
<accession>A0A1D2MCM7</accession>
<evidence type="ECO:0000313" key="2">
    <source>
        <dbReference type="EMBL" id="ODM90723.1"/>
    </source>
</evidence>
<dbReference type="EMBL" id="LJIJ01001824">
    <property type="protein sequence ID" value="ODM90723.1"/>
    <property type="molecule type" value="Genomic_DNA"/>
</dbReference>
<gene>
    <name evidence="2" type="ORF">Ocin01_15959</name>
</gene>